<accession>A0A0U1SSS1</accession>
<organism evidence="1">
    <name type="scientific">Isometrus maculatus</name>
    <name type="common">Lesser brown scorpion</name>
    <name type="synonym">Scorpio maculatus</name>
    <dbReference type="NCBI Taxonomy" id="497827"/>
    <lineage>
        <taxon>Eukaryota</taxon>
        <taxon>Metazoa</taxon>
        <taxon>Ecdysozoa</taxon>
        <taxon>Arthropoda</taxon>
        <taxon>Chelicerata</taxon>
        <taxon>Arachnida</taxon>
        <taxon>Scorpiones</taxon>
        <taxon>Buthida</taxon>
        <taxon>Buthoidea</taxon>
        <taxon>Buthidae</taxon>
        <taxon>Isometrus</taxon>
    </lineage>
</organism>
<evidence type="ECO:0000313" key="1">
    <source>
        <dbReference type="EMBL" id="ACD11953.1"/>
    </source>
</evidence>
<feature type="non-terminal residue" evidence="1">
    <location>
        <position position="1"/>
    </location>
</feature>
<dbReference type="AlphaFoldDB" id="A0A0U1SSS1"/>
<dbReference type="EMBL" id="EU252389">
    <property type="protein sequence ID" value="ACD11953.1"/>
    <property type="molecule type" value="mRNA"/>
</dbReference>
<reference evidence="1" key="1">
    <citation type="submission" date="2007-10" db="EMBL/GenBank/DDBJ databases">
        <title>Classification and functional annotation of ESTs from venom glands of Isometrus maculatus.</title>
        <authorList>
            <person name="Li W."/>
            <person name="Ma Y."/>
            <person name="Zhao R."/>
            <person name="Cao Z."/>
        </authorList>
    </citation>
    <scope>NUCLEOTIDE SEQUENCE</scope>
    <source>
        <tissue evidence="1">Venom gland</tissue>
    </source>
</reference>
<proteinExistence type="evidence at transcript level"/>
<name>A0A0U1SSS1_ISOMC</name>
<sequence length="240" mass="27473">QTRLEYASMTSPHLKKSINWPDGIRRWTINVEDSEDLDEIIMPYRVSNKRLSLDFETSPLRLLGKQTAMSPRISSTVLKYSADNPLNLRLQKAKIYRSKKVHPSEMECCPQVTSNTLYGLQCVWTKEGEKDDLPMHVLCNITEKQDNIIAEYEDVTDPSKQKIYLKARRCSEGELSNCMRRLKLNGCPVIVCHETDDDAFAVEMPQDQTSATCLTVPQIDVENEKKRPPLPNEQVDIVVC</sequence>
<protein>
    <submittedName>
        <fullName evidence="1">Uncharacterized protein</fullName>
    </submittedName>
</protein>